<keyword evidence="1" id="KW-0540">Nuclease</keyword>
<evidence type="ECO:0000256" key="2">
    <source>
        <dbReference type="ARBA" id="ARBA00022801"/>
    </source>
</evidence>
<dbReference type="InterPro" id="IPR012337">
    <property type="entry name" value="RNaseH-like_sf"/>
</dbReference>
<evidence type="ECO:0000313" key="6">
    <source>
        <dbReference type="EMBL" id="CAL5034286.1"/>
    </source>
</evidence>
<dbReference type="AlphaFoldDB" id="A0ABC9D8X9"/>
<evidence type="ECO:0000313" key="7">
    <source>
        <dbReference type="Proteomes" id="UP001497457"/>
    </source>
</evidence>
<evidence type="ECO:0000256" key="4">
    <source>
        <dbReference type="SAM" id="SignalP"/>
    </source>
</evidence>
<keyword evidence="4" id="KW-0732">Signal</keyword>
<dbReference type="GO" id="GO:0008408">
    <property type="term" value="F:3'-5' exonuclease activity"/>
    <property type="evidence" value="ECO:0007669"/>
    <property type="project" value="UniProtKB-ARBA"/>
</dbReference>
<feature type="region of interest" description="Disordered" evidence="3">
    <location>
        <begin position="276"/>
        <end position="313"/>
    </location>
</feature>
<proteinExistence type="predicted"/>
<feature type="signal peptide" evidence="4">
    <location>
        <begin position="1"/>
        <end position="28"/>
    </location>
</feature>
<feature type="compositionally biased region" description="Pro residues" evidence="3">
    <location>
        <begin position="276"/>
        <end position="289"/>
    </location>
</feature>
<evidence type="ECO:0000256" key="3">
    <source>
        <dbReference type="SAM" id="MobiDB-lite"/>
    </source>
</evidence>
<dbReference type="InterPro" id="IPR036397">
    <property type="entry name" value="RNaseH_sf"/>
</dbReference>
<organism evidence="6 7">
    <name type="scientific">Urochloa decumbens</name>
    <dbReference type="NCBI Taxonomy" id="240449"/>
    <lineage>
        <taxon>Eukaryota</taxon>
        <taxon>Viridiplantae</taxon>
        <taxon>Streptophyta</taxon>
        <taxon>Embryophyta</taxon>
        <taxon>Tracheophyta</taxon>
        <taxon>Spermatophyta</taxon>
        <taxon>Magnoliopsida</taxon>
        <taxon>Liliopsida</taxon>
        <taxon>Poales</taxon>
        <taxon>Poaceae</taxon>
        <taxon>PACMAD clade</taxon>
        <taxon>Panicoideae</taxon>
        <taxon>Panicodae</taxon>
        <taxon>Paniceae</taxon>
        <taxon>Melinidinae</taxon>
        <taxon>Urochloa</taxon>
    </lineage>
</organism>
<dbReference type="Pfam" id="PF01612">
    <property type="entry name" value="DNA_pol_A_exo1"/>
    <property type="match status" value="1"/>
</dbReference>
<dbReference type="InterPro" id="IPR051132">
    <property type="entry name" value="3-5_Exonuclease_domain"/>
</dbReference>
<dbReference type="Gene3D" id="3.30.420.10">
    <property type="entry name" value="Ribonuclease H-like superfamily/Ribonuclease H"/>
    <property type="match status" value="1"/>
</dbReference>
<feature type="compositionally biased region" description="Acidic residues" evidence="3">
    <location>
        <begin position="494"/>
        <end position="520"/>
    </location>
</feature>
<reference evidence="7" key="1">
    <citation type="submission" date="2024-06" db="EMBL/GenBank/DDBJ databases">
        <authorList>
            <person name="Ryan C."/>
        </authorList>
    </citation>
    <scope>NUCLEOTIDE SEQUENCE [LARGE SCALE GENOMIC DNA]</scope>
</reference>
<dbReference type="SUPFAM" id="SSF53098">
    <property type="entry name" value="Ribonuclease H-like"/>
    <property type="match status" value="1"/>
</dbReference>
<dbReference type="CDD" id="cd06141">
    <property type="entry name" value="WRN_exo"/>
    <property type="match status" value="1"/>
</dbReference>
<keyword evidence="2" id="KW-0378">Hydrolase</keyword>
<feature type="compositionally biased region" description="Low complexity" evidence="3">
    <location>
        <begin position="341"/>
        <end position="367"/>
    </location>
</feature>
<dbReference type="InterPro" id="IPR002562">
    <property type="entry name" value="3'-5'_exonuclease_dom"/>
</dbReference>
<feature type="region of interest" description="Disordered" evidence="3">
    <location>
        <begin position="478"/>
        <end position="520"/>
    </location>
</feature>
<evidence type="ECO:0000256" key="1">
    <source>
        <dbReference type="ARBA" id="ARBA00022722"/>
    </source>
</evidence>
<feature type="domain" description="3'-5' exonuclease" evidence="5">
    <location>
        <begin position="141"/>
        <end position="260"/>
    </location>
</feature>
<gene>
    <name evidence="6" type="ORF">URODEC1_LOCUS83037</name>
</gene>
<dbReference type="EMBL" id="OZ075142">
    <property type="protein sequence ID" value="CAL5034286.1"/>
    <property type="molecule type" value="Genomic_DNA"/>
</dbReference>
<dbReference type="PANTHER" id="PTHR13620">
    <property type="entry name" value="3-5 EXONUCLEASE"/>
    <property type="match status" value="1"/>
</dbReference>
<sequence length="619" mass="67024">MNMEGISIPIKANRLLAGLLLIFTTGEAHSPSNPIILVSFVPKPQPLERKPHLAAAAMDGPAVSIRLRRSTPSHDAYTIYVYDRRFAALATARPSDARRWVATTRWLHGGLHLRGCLVVGLGVQWTPTRLPLHGVPPVPATLQLCVGHRCLLFHLAHADAVPEMLRRFLADPRVTFVGSGSANDRRMLWAHYGIRVARGIELRAHAGMGNASLEDMADRFLGYPGIYKPREVAMSPWHAPRLSPGQVQYACVDAYLAFRLGLLLCPVAAAVQPPRQPVPLPPRAPPPPGAQHQQRPHAFLGPAPPPRRAHPYVRPAPAAQQGPAFVRPAPPARRAFAAVRPAAPAQRAPSTARQAPPVQQRAPAHVHPAPPPPVQRRAPAVFEWSPRAFAGGSVPAVVGVDAGNTVSKVMGDGLIDESDMDSETDYDDDVGVAATNGLPFRVYASDSDDIVDSLDGFEHVKFGAFTDDEDDDCMTYGGTGSLGTADGIGSNGDDQVDEEGCNGDDQEEDEEGCDGDDLEDEEVYDGDDLEDEEGCHEYTGTGILTDDNNMDGYAEFLSNGVAIGNIEEYGHQALQYLGHSEVMLDNVEDALAQDDWYDQGVDYGCDQDDEDEFEEFCML</sequence>
<reference evidence="6 7" key="2">
    <citation type="submission" date="2024-10" db="EMBL/GenBank/DDBJ databases">
        <authorList>
            <person name="Ryan C."/>
        </authorList>
    </citation>
    <scope>NUCLEOTIDE SEQUENCE [LARGE SCALE GENOMIC DNA]</scope>
</reference>
<dbReference type="PANTHER" id="PTHR13620:SF57">
    <property type="entry name" value="OS07G0112400 PROTEIN"/>
    <property type="match status" value="1"/>
</dbReference>
<dbReference type="Proteomes" id="UP001497457">
    <property type="component" value="Chromosome 32b"/>
</dbReference>
<name>A0ABC9D8X9_9POAL</name>
<feature type="chain" id="PRO_5044800540" description="3'-5' exonuclease domain-containing protein" evidence="4">
    <location>
        <begin position="29"/>
        <end position="619"/>
    </location>
</feature>
<keyword evidence="7" id="KW-1185">Reference proteome</keyword>
<accession>A0ABC9D8X9</accession>
<feature type="region of interest" description="Disordered" evidence="3">
    <location>
        <begin position="341"/>
        <end position="374"/>
    </location>
</feature>
<evidence type="ECO:0000259" key="5">
    <source>
        <dbReference type="Pfam" id="PF01612"/>
    </source>
</evidence>
<protein>
    <recommendedName>
        <fullName evidence="5">3'-5' exonuclease domain-containing protein</fullName>
    </recommendedName>
</protein>